<dbReference type="Pfam" id="PF13338">
    <property type="entry name" value="AbiEi_4"/>
    <property type="match status" value="1"/>
</dbReference>
<reference evidence="2 3" key="1">
    <citation type="submission" date="2016-02" db="EMBL/GenBank/DDBJ databases">
        <title>Complete genome of Sinomonas atrocyanea KCTC 3377.</title>
        <authorList>
            <person name="Kim K.M."/>
        </authorList>
    </citation>
    <scope>NUCLEOTIDE SEQUENCE [LARGE SCALE GENOMIC DNA]</scope>
    <source>
        <strain evidence="2 3">KCTC 3377</strain>
    </source>
</reference>
<proteinExistence type="predicted"/>
<keyword evidence="3" id="KW-1185">Reference proteome</keyword>
<accession>A0A127A7U1</accession>
<dbReference type="Gene3D" id="3.40.960.10">
    <property type="entry name" value="VSR Endonuclease"/>
    <property type="match status" value="1"/>
</dbReference>
<organism evidence="2 3">
    <name type="scientific">Sinomonas atrocyanea</name>
    <dbReference type="NCBI Taxonomy" id="37927"/>
    <lineage>
        <taxon>Bacteria</taxon>
        <taxon>Bacillati</taxon>
        <taxon>Actinomycetota</taxon>
        <taxon>Actinomycetes</taxon>
        <taxon>Micrococcales</taxon>
        <taxon>Micrococcaceae</taxon>
        <taxon>Sinomonas</taxon>
    </lineage>
</organism>
<feature type="domain" description="AbiEi antitoxin N-terminal" evidence="1">
    <location>
        <begin position="19"/>
        <end position="55"/>
    </location>
</feature>
<dbReference type="InterPro" id="IPR025159">
    <property type="entry name" value="AbiEi_N"/>
</dbReference>
<dbReference type="SUPFAM" id="SSF52980">
    <property type="entry name" value="Restriction endonuclease-like"/>
    <property type="match status" value="1"/>
</dbReference>
<evidence type="ECO:0000313" key="2">
    <source>
        <dbReference type="EMBL" id="AMM33742.1"/>
    </source>
</evidence>
<protein>
    <recommendedName>
        <fullName evidence="1">AbiEi antitoxin N-terminal domain-containing protein</fullName>
    </recommendedName>
</protein>
<dbReference type="Proteomes" id="UP000070134">
    <property type="component" value="Chromosome"/>
</dbReference>
<dbReference type="EMBL" id="CP014518">
    <property type="protein sequence ID" value="AMM33742.1"/>
    <property type="molecule type" value="Genomic_DNA"/>
</dbReference>
<dbReference type="InterPro" id="IPR011335">
    <property type="entry name" value="Restrct_endonuc-II-like"/>
</dbReference>
<evidence type="ECO:0000313" key="3">
    <source>
        <dbReference type="Proteomes" id="UP000070134"/>
    </source>
</evidence>
<dbReference type="OrthoDB" id="5517693at2"/>
<dbReference type="KEGG" id="satk:SA2016_3077"/>
<dbReference type="STRING" id="37927.SA2016_3077"/>
<evidence type="ECO:0000259" key="1">
    <source>
        <dbReference type="Pfam" id="PF13338"/>
    </source>
</evidence>
<gene>
    <name evidence="2" type="ORF">SA2016_3077</name>
</gene>
<dbReference type="RefSeq" id="WP_066499674.1">
    <property type="nucleotide sequence ID" value="NZ_BJMO01000055.1"/>
</dbReference>
<name>A0A127A7U1_9MICC</name>
<dbReference type="AlphaFoldDB" id="A0A127A7U1"/>
<sequence>MDKRAAELLIAPKWPRTEVASTATLRNAGLDDRLLTQAVRAGALVRLRRGAYILARRWAALPPWEKDAARIDAHVEGTGGASVYCLGSAAIIHGLSVWNSGPLVHVATEYAGSTTSRGADTRSHRLDLDEKDVVVAIRRGRRLRVTSKPRTAADCARLLPFEEAVVVGDSALLSGVSREEIREAIVNGSPRGRRQALAVLEALEPKTESVGESRTRVLIERLGFARPVAQLRLMTGEGPHRVDFAWIELRIIIEFDGEGKYMDYAPTPQVLLAERRRENLLMEQGWIFVRLSWSDLERPEEVRRRLEAAIARARRRTA</sequence>